<dbReference type="Pfam" id="PF14223">
    <property type="entry name" value="Retrotran_gag_2"/>
    <property type="match status" value="1"/>
</dbReference>
<proteinExistence type="predicted"/>
<dbReference type="PANTHER" id="PTHR47481">
    <property type="match status" value="1"/>
</dbReference>
<dbReference type="PANTHER" id="PTHR47481:SF31">
    <property type="entry name" value="OS01G0873500 PROTEIN"/>
    <property type="match status" value="1"/>
</dbReference>
<dbReference type="AlphaFoldDB" id="A0AAV1V2D2"/>
<reference evidence="1" key="1">
    <citation type="submission" date="2024-01" db="EMBL/GenBank/DDBJ databases">
        <authorList>
            <person name="Webb A."/>
        </authorList>
    </citation>
    <scope>NUCLEOTIDE SEQUENCE</scope>
    <source>
        <strain evidence="1">Pm1</strain>
    </source>
</reference>
<sequence>MKLEHCVSTLDKATFKRKSRKALVIICLAMEDSQLPLVRSAENAYDAWSRLKGHFEKKSLADKLFLRRRFFTTTMGEGDDVLEHINKLKTLAEQLDAVAAPVSEDDLVVTPLASLSESYQFLKRLWSQDPTR</sequence>
<accession>A0AAV1V2D2</accession>
<evidence type="ECO:0000313" key="1">
    <source>
        <dbReference type="EMBL" id="CAK7940342.1"/>
    </source>
</evidence>
<dbReference type="Proteomes" id="UP001162060">
    <property type="component" value="Unassembled WGS sequence"/>
</dbReference>
<name>A0AAV1V2D2_9STRA</name>
<evidence type="ECO:0000313" key="2">
    <source>
        <dbReference type="Proteomes" id="UP001162060"/>
    </source>
</evidence>
<organism evidence="1 2">
    <name type="scientific">Peronospora matthiolae</name>
    <dbReference type="NCBI Taxonomy" id="2874970"/>
    <lineage>
        <taxon>Eukaryota</taxon>
        <taxon>Sar</taxon>
        <taxon>Stramenopiles</taxon>
        <taxon>Oomycota</taxon>
        <taxon>Peronosporomycetes</taxon>
        <taxon>Peronosporales</taxon>
        <taxon>Peronosporaceae</taxon>
        <taxon>Peronospora</taxon>
    </lineage>
</organism>
<protein>
    <submittedName>
        <fullName evidence="1">Uncharacterized protein</fullName>
    </submittedName>
</protein>
<dbReference type="EMBL" id="CAKLBY020000258">
    <property type="protein sequence ID" value="CAK7940342.1"/>
    <property type="molecule type" value="Genomic_DNA"/>
</dbReference>
<comment type="caution">
    <text evidence="1">The sequence shown here is derived from an EMBL/GenBank/DDBJ whole genome shotgun (WGS) entry which is preliminary data.</text>
</comment>
<gene>
    <name evidence="1" type="ORF">PM001_LOCUS25492</name>
</gene>